<dbReference type="AlphaFoldDB" id="A0A1D7XM85"/>
<dbReference type="InterPro" id="IPR015854">
    <property type="entry name" value="ABC_transpr_LolD-like"/>
</dbReference>
<dbReference type="InterPro" id="IPR027417">
    <property type="entry name" value="P-loop_NTPase"/>
</dbReference>
<dbReference type="PANTHER" id="PTHR24220:SF86">
    <property type="entry name" value="ABC TRANSPORTER ABCH.1"/>
    <property type="match status" value="1"/>
</dbReference>
<dbReference type="PROSITE" id="PS00211">
    <property type="entry name" value="ABC_TRANSPORTER_1"/>
    <property type="match status" value="1"/>
</dbReference>
<keyword evidence="1" id="KW-0813">Transport</keyword>
<dbReference type="GO" id="GO:0005524">
    <property type="term" value="F:ATP binding"/>
    <property type="evidence" value="ECO:0007669"/>
    <property type="project" value="UniProtKB-KW"/>
</dbReference>
<dbReference type="SMART" id="SM00382">
    <property type="entry name" value="AAA"/>
    <property type="match status" value="1"/>
</dbReference>
<dbReference type="InterPro" id="IPR003593">
    <property type="entry name" value="AAA+_ATPase"/>
</dbReference>
<dbReference type="GO" id="GO:0098796">
    <property type="term" value="C:membrane protein complex"/>
    <property type="evidence" value="ECO:0007669"/>
    <property type="project" value="UniProtKB-ARBA"/>
</dbReference>
<dbReference type="KEGG" id="ctae:BGI42_12120"/>
<keyword evidence="2" id="KW-0547">Nucleotide-binding</keyword>
<evidence type="ECO:0000256" key="1">
    <source>
        <dbReference type="ARBA" id="ARBA00022448"/>
    </source>
</evidence>
<dbReference type="Gene3D" id="3.40.50.300">
    <property type="entry name" value="P-loop containing nucleotide triphosphate hydrolases"/>
    <property type="match status" value="1"/>
</dbReference>
<keyword evidence="3 5" id="KW-0067">ATP-binding</keyword>
<name>A0A1D7XM85_9CLOT</name>
<dbReference type="PROSITE" id="PS50893">
    <property type="entry name" value="ABC_TRANSPORTER_2"/>
    <property type="match status" value="1"/>
</dbReference>
<dbReference type="GO" id="GO:0005886">
    <property type="term" value="C:plasma membrane"/>
    <property type="evidence" value="ECO:0007669"/>
    <property type="project" value="TreeGrafter"/>
</dbReference>
<dbReference type="InterPro" id="IPR017871">
    <property type="entry name" value="ABC_transporter-like_CS"/>
</dbReference>
<dbReference type="CDD" id="cd03255">
    <property type="entry name" value="ABC_MJ0796_LolCDE_FtsE"/>
    <property type="match status" value="1"/>
</dbReference>
<dbReference type="InterPro" id="IPR003439">
    <property type="entry name" value="ABC_transporter-like_ATP-bd"/>
</dbReference>
<feature type="domain" description="ABC transporter" evidence="4">
    <location>
        <begin position="4"/>
        <end position="228"/>
    </location>
</feature>
<dbReference type="Pfam" id="PF00005">
    <property type="entry name" value="ABC_tran"/>
    <property type="match status" value="1"/>
</dbReference>
<evidence type="ECO:0000256" key="2">
    <source>
        <dbReference type="ARBA" id="ARBA00022741"/>
    </source>
</evidence>
<dbReference type="EMBL" id="CP017253">
    <property type="protein sequence ID" value="AOR24434.1"/>
    <property type="molecule type" value="Genomic_DNA"/>
</dbReference>
<sequence>MSFIKLNNVYKEYGKDDTLVLVLKNINLQIEEGSLIAIIGSSGSGKSTLLNILGGIDKVTSGEVIIDNEKIDNIDEKKRAKLRNKNIGFVFQNFALLSEYTVIENVELAAIYSNLLGNTKHNKKVIKEKALNLLKDLDIENLKNKKITELSGGQQQRVSIARSLINDPKIILADEPTGALDTKNGKEVMKIFKKLNSLGKTVIIVTHDERIANLCDKIIKIDDGEIVI</sequence>
<evidence type="ECO:0000313" key="6">
    <source>
        <dbReference type="Proteomes" id="UP000094652"/>
    </source>
</evidence>
<keyword evidence="6" id="KW-1185">Reference proteome</keyword>
<gene>
    <name evidence="5" type="ORF">BGI42_12120</name>
</gene>
<evidence type="ECO:0000259" key="4">
    <source>
        <dbReference type="PROSITE" id="PS50893"/>
    </source>
</evidence>
<dbReference type="OrthoDB" id="9802264at2"/>
<dbReference type="RefSeq" id="WP_069680562.1">
    <property type="nucleotide sequence ID" value="NZ_CP017253.2"/>
</dbReference>
<dbReference type="SUPFAM" id="SSF52540">
    <property type="entry name" value="P-loop containing nucleoside triphosphate hydrolases"/>
    <property type="match status" value="1"/>
</dbReference>
<reference evidence="6" key="1">
    <citation type="submission" date="2016-09" db="EMBL/GenBank/DDBJ databases">
        <title>Genomics of Clostridium taeniosporum, an organism which forms endospores with ribbon-like appendages.</title>
        <authorList>
            <person name="Walker J.R."/>
        </authorList>
    </citation>
    <scope>NUCLEOTIDE SEQUENCE [LARGE SCALE GENOMIC DNA]</scope>
    <source>
        <strain evidence="6">1/k</strain>
    </source>
</reference>
<evidence type="ECO:0000313" key="5">
    <source>
        <dbReference type="EMBL" id="AOR24434.1"/>
    </source>
</evidence>
<dbReference type="Proteomes" id="UP000094652">
    <property type="component" value="Chromosome"/>
</dbReference>
<dbReference type="GO" id="GO:0022857">
    <property type="term" value="F:transmembrane transporter activity"/>
    <property type="evidence" value="ECO:0007669"/>
    <property type="project" value="TreeGrafter"/>
</dbReference>
<dbReference type="GO" id="GO:0016887">
    <property type="term" value="F:ATP hydrolysis activity"/>
    <property type="evidence" value="ECO:0007669"/>
    <property type="project" value="InterPro"/>
</dbReference>
<dbReference type="PANTHER" id="PTHR24220">
    <property type="entry name" value="IMPORT ATP-BINDING PROTEIN"/>
    <property type="match status" value="1"/>
</dbReference>
<evidence type="ECO:0000256" key="3">
    <source>
        <dbReference type="ARBA" id="ARBA00022840"/>
    </source>
</evidence>
<dbReference type="FunFam" id="3.40.50.300:FF:000032">
    <property type="entry name" value="Export ABC transporter ATP-binding protein"/>
    <property type="match status" value="1"/>
</dbReference>
<proteinExistence type="predicted"/>
<protein>
    <submittedName>
        <fullName evidence="5">ABC transporter ATP-binding protein</fullName>
    </submittedName>
</protein>
<dbReference type="STRING" id="394958.BGI42_12120"/>
<organism evidence="5 6">
    <name type="scientific">Clostridium taeniosporum</name>
    <dbReference type="NCBI Taxonomy" id="394958"/>
    <lineage>
        <taxon>Bacteria</taxon>
        <taxon>Bacillati</taxon>
        <taxon>Bacillota</taxon>
        <taxon>Clostridia</taxon>
        <taxon>Eubacteriales</taxon>
        <taxon>Clostridiaceae</taxon>
        <taxon>Clostridium</taxon>
    </lineage>
</organism>
<accession>A0A1D7XM85</accession>
<dbReference type="InterPro" id="IPR017911">
    <property type="entry name" value="MacB-like_ATP-bd"/>
</dbReference>